<feature type="region of interest" description="Disordered" evidence="1">
    <location>
        <begin position="185"/>
        <end position="225"/>
    </location>
</feature>
<evidence type="ECO:0000256" key="1">
    <source>
        <dbReference type="SAM" id="MobiDB-lite"/>
    </source>
</evidence>
<reference evidence="2 3" key="1">
    <citation type="submission" date="2018-10" db="EMBL/GenBank/DDBJ databases">
        <authorList>
            <person name="Ekblom R."/>
            <person name="Jareborg N."/>
        </authorList>
    </citation>
    <scope>NUCLEOTIDE SEQUENCE [LARGE SCALE GENOMIC DNA]</scope>
    <source>
        <tissue evidence="2">Muscle</tissue>
    </source>
</reference>
<keyword evidence="3" id="KW-1185">Reference proteome</keyword>
<dbReference type="EMBL" id="CYRY02025670">
    <property type="protein sequence ID" value="VCW98456.1"/>
    <property type="molecule type" value="Genomic_DNA"/>
</dbReference>
<feature type="non-terminal residue" evidence="2">
    <location>
        <position position="1"/>
    </location>
</feature>
<dbReference type="Proteomes" id="UP000269945">
    <property type="component" value="Unassembled WGS sequence"/>
</dbReference>
<evidence type="ECO:0000313" key="3">
    <source>
        <dbReference type="Proteomes" id="UP000269945"/>
    </source>
</evidence>
<sequence>SAGELLPHCYTHLTSGSRKERKIHLLPSSKDGETTEQVQKGSGDHLVPLPLLPASDKACARRHHAARGGIALPVLPAALRLRRGGGRQTTTEKRRFGRRRLRVMGRADLHGCRRRPPGGWAARAGLPEHRHCRQLGGRLPDELVGRGERGRCARRGAGGHAAEPRGQWWQCPHGQDWCLSGLHCPQTPGKQQGGGGGRGVASSSREPTPSSCSPELSLSHSSVTE</sequence>
<dbReference type="AlphaFoldDB" id="A0A9X9LXB6"/>
<accession>A0A9X9LXB6</accession>
<evidence type="ECO:0000313" key="2">
    <source>
        <dbReference type="EMBL" id="VCW98456.1"/>
    </source>
</evidence>
<organism evidence="2 3">
    <name type="scientific">Gulo gulo</name>
    <name type="common">Wolverine</name>
    <name type="synonym">Gluton</name>
    <dbReference type="NCBI Taxonomy" id="48420"/>
    <lineage>
        <taxon>Eukaryota</taxon>
        <taxon>Metazoa</taxon>
        <taxon>Chordata</taxon>
        <taxon>Craniata</taxon>
        <taxon>Vertebrata</taxon>
        <taxon>Euteleostomi</taxon>
        <taxon>Mammalia</taxon>
        <taxon>Eutheria</taxon>
        <taxon>Laurasiatheria</taxon>
        <taxon>Carnivora</taxon>
        <taxon>Caniformia</taxon>
        <taxon>Musteloidea</taxon>
        <taxon>Mustelidae</taxon>
        <taxon>Guloninae</taxon>
        <taxon>Gulo</taxon>
    </lineage>
</organism>
<feature type="compositionally biased region" description="Low complexity" evidence="1">
    <location>
        <begin position="202"/>
        <end position="225"/>
    </location>
</feature>
<protein>
    <submittedName>
        <fullName evidence="2">Uncharacterized protein</fullName>
    </submittedName>
</protein>
<comment type="caution">
    <text evidence="2">The sequence shown here is derived from an EMBL/GenBank/DDBJ whole genome shotgun (WGS) entry which is preliminary data.</text>
</comment>
<proteinExistence type="predicted"/>
<gene>
    <name evidence="2" type="ORF">BN2614_LOCUS7</name>
</gene>
<name>A0A9X9LXB6_GULGU</name>